<dbReference type="EMBL" id="BSOH01000007">
    <property type="protein sequence ID" value="GLR17039.1"/>
    <property type="molecule type" value="Genomic_DNA"/>
</dbReference>
<dbReference type="AlphaFoldDB" id="A0AA37WEU8"/>
<accession>A0AA37WEU8</accession>
<name>A0AA37WEU8_9BACT</name>
<keyword evidence="2" id="KW-1185">Reference proteome</keyword>
<sequence>MIFAMIFCINLSPAYGQLNLKIGYNLDYSAYSGNNEILSSYNTANPTLADPFKDLHFFNGLQLGLRLRGEYVGMDFTWERSSAKKFANGIDVNEVLVSKELDYTANKFALGLESYNKYFGIGANVYWEKLNIASPIENFESSVRVFNNDRLGNRVYLILVAPGSDRLSISLQPYISIPWSHYNLGSLAQNLGVSTKNGAIQENLHFGFSIVFYNGPQND</sequence>
<evidence type="ECO:0000313" key="2">
    <source>
        <dbReference type="Proteomes" id="UP001156666"/>
    </source>
</evidence>
<comment type="caution">
    <text evidence="1">The sequence shown here is derived from an EMBL/GenBank/DDBJ whole genome shotgun (WGS) entry which is preliminary data.</text>
</comment>
<dbReference type="Proteomes" id="UP001156666">
    <property type="component" value="Unassembled WGS sequence"/>
</dbReference>
<organism evidence="1 2">
    <name type="scientific">Portibacter lacus</name>
    <dbReference type="NCBI Taxonomy" id="1099794"/>
    <lineage>
        <taxon>Bacteria</taxon>
        <taxon>Pseudomonadati</taxon>
        <taxon>Bacteroidota</taxon>
        <taxon>Saprospiria</taxon>
        <taxon>Saprospirales</taxon>
        <taxon>Haliscomenobacteraceae</taxon>
        <taxon>Portibacter</taxon>
    </lineage>
</organism>
<reference evidence="1" key="1">
    <citation type="journal article" date="2014" name="Int. J. Syst. Evol. Microbiol.">
        <title>Complete genome sequence of Corynebacterium casei LMG S-19264T (=DSM 44701T), isolated from a smear-ripened cheese.</title>
        <authorList>
            <consortium name="US DOE Joint Genome Institute (JGI-PGF)"/>
            <person name="Walter F."/>
            <person name="Albersmeier A."/>
            <person name="Kalinowski J."/>
            <person name="Ruckert C."/>
        </authorList>
    </citation>
    <scope>NUCLEOTIDE SEQUENCE</scope>
    <source>
        <strain evidence="1">NBRC 108769</strain>
    </source>
</reference>
<reference evidence="1" key="2">
    <citation type="submission" date="2023-01" db="EMBL/GenBank/DDBJ databases">
        <title>Draft genome sequence of Portibacter lacus strain NBRC 108769.</title>
        <authorList>
            <person name="Sun Q."/>
            <person name="Mori K."/>
        </authorList>
    </citation>
    <scope>NUCLEOTIDE SEQUENCE</scope>
    <source>
        <strain evidence="1">NBRC 108769</strain>
    </source>
</reference>
<protein>
    <submittedName>
        <fullName evidence="1">Uncharacterized protein</fullName>
    </submittedName>
</protein>
<gene>
    <name evidence="1" type="ORF">GCM10007940_16540</name>
</gene>
<proteinExistence type="predicted"/>
<evidence type="ECO:0000313" key="1">
    <source>
        <dbReference type="EMBL" id="GLR17039.1"/>
    </source>
</evidence>